<sequence>MKPPPVDVAVLWTHYGTTHKNNFKIKEKIAMCSPTTDLLLPPQQIQGSVSTAEWTDEKHSMFLNSMEASFVHQLYDFKQTFASITRLNESHDLKTNPWIQHYGSSNKLGAPHAPIVHAEMSDQNFADEEAEEQQKENNKRDVKRLKRTLINDDAAAAMRYCKT</sequence>
<dbReference type="KEGG" id="adu:107460365"/>
<protein>
    <submittedName>
        <fullName evidence="2">Uncharacterized protein LOC107460365</fullName>
    </submittedName>
</protein>
<reference evidence="1" key="1">
    <citation type="journal article" date="2016" name="Nat. Genet.">
        <title>The genome sequences of Arachis duranensis and Arachis ipaensis, the diploid ancestors of cultivated peanut.</title>
        <authorList>
            <person name="Bertioli D.J."/>
            <person name="Cannon S.B."/>
            <person name="Froenicke L."/>
            <person name="Huang G."/>
            <person name="Farmer A.D."/>
            <person name="Cannon E.K."/>
            <person name="Liu X."/>
            <person name="Gao D."/>
            <person name="Clevenger J."/>
            <person name="Dash S."/>
            <person name="Ren L."/>
            <person name="Moretzsohn M.C."/>
            <person name="Shirasawa K."/>
            <person name="Huang W."/>
            <person name="Vidigal B."/>
            <person name="Abernathy B."/>
            <person name="Chu Y."/>
            <person name="Niederhuth C.E."/>
            <person name="Umale P."/>
            <person name="Araujo A.C."/>
            <person name="Kozik A."/>
            <person name="Kim K.D."/>
            <person name="Burow M.D."/>
            <person name="Varshney R.K."/>
            <person name="Wang X."/>
            <person name="Zhang X."/>
            <person name="Barkley N."/>
            <person name="Guimaraes P.M."/>
            <person name="Isobe S."/>
            <person name="Guo B."/>
            <person name="Liao B."/>
            <person name="Stalker H.T."/>
            <person name="Schmitz R.J."/>
            <person name="Scheffler B.E."/>
            <person name="Leal-Bertioli S.C."/>
            <person name="Xun X."/>
            <person name="Jackson S.A."/>
            <person name="Michelmore R."/>
            <person name="Ozias-Akins P."/>
        </authorList>
    </citation>
    <scope>NUCLEOTIDE SEQUENCE [LARGE SCALE GENOMIC DNA]</scope>
    <source>
        <strain evidence="1">cv. V14167</strain>
    </source>
</reference>
<dbReference type="AlphaFoldDB" id="A0A9C6WBY5"/>
<dbReference type="PANTHER" id="PTHR33676">
    <property type="entry name" value="COLD REGULATED PROTEIN 27"/>
    <property type="match status" value="1"/>
</dbReference>
<gene>
    <name evidence="2" type="primary">LOC107460365</name>
</gene>
<keyword evidence="1" id="KW-1185">Reference proteome</keyword>
<evidence type="ECO:0000313" key="2">
    <source>
        <dbReference type="RefSeq" id="XP_052109502.1"/>
    </source>
</evidence>
<organism evidence="1 2">
    <name type="scientific">Arachis duranensis</name>
    <name type="common">Wild peanut</name>
    <dbReference type="NCBI Taxonomy" id="130453"/>
    <lineage>
        <taxon>Eukaryota</taxon>
        <taxon>Viridiplantae</taxon>
        <taxon>Streptophyta</taxon>
        <taxon>Embryophyta</taxon>
        <taxon>Tracheophyta</taxon>
        <taxon>Spermatophyta</taxon>
        <taxon>Magnoliopsida</taxon>
        <taxon>eudicotyledons</taxon>
        <taxon>Gunneridae</taxon>
        <taxon>Pentapetalae</taxon>
        <taxon>rosids</taxon>
        <taxon>fabids</taxon>
        <taxon>Fabales</taxon>
        <taxon>Fabaceae</taxon>
        <taxon>Papilionoideae</taxon>
        <taxon>50 kb inversion clade</taxon>
        <taxon>dalbergioids sensu lato</taxon>
        <taxon>Dalbergieae</taxon>
        <taxon>Pterocarpus clade</taxon>
        <taxon>Arachis</taxon>
    </lineage>
</organism>
<dbReference type="Proteomes" id="UP000515211">
    <property type="component" value="Chromosome 8"/>
</dbReference>
<dbReference type="GeneID" id="107460365"/>
<reference evidence="2" key="2">
    <citation type="submission" date="2025-08" db="UniProtKB">
        <authorList>
            <consortium name="RefSeq"/>
        </authorList>
    </citation>
    <scope>IDENTIFICATION</scope>
    <source>
        <tissue evidence="2">Whole plant</tissue>
    </source>
</reference>
<proteinExistence type="predicted"/>
<evidence type="ECO:0000313" key="1">
    <source>
        <dbReference type="Proteomes" id="UP000515211"/>
    </source>
</evidence>
<dbReference type="PANTHER" id="PTHR33676:SF3">
    <property type="entry name" value="COLD-REGULATED PROTEIN 27"/>
    <property type="match status" value="1"/>
</dbReference>
<name>A0A9C6WBY5_ARADU</name>
<dbReference type="GO" id="GO:0009409">
    <property type="term" value="P:response to cold"/>
    <property type="evidence" value="ECO:0007669"/>
    <property type="project" value="InterPro"/>
</dbReference>
<dbReference type="InterPro" id="IPR044678">
    <property type="entry name" value="COR27/28"/>
</dbReference>
<accession>A0A9C6WBY5</accession>
<dbReference type="GO" id="GO:0042752">
    <property type="term" value="P:regulation of circadian rhythm"/>
    <property type="evidence" value="ECO:0007669"/>
    <property type="project" value="InterPro"/>
</dbReference>
<dbReference type="RefSeq" id="XP_052109502.1">
    <property type="nucleotide sequence ID" value="XM_052253542.1"/>
</dbReference>